<dbReference type="SMART" id="SM00184">
    <property type="entry name" value="RING"/>
    <property type="match status" value="1"/>
</dbReference>
<sequence>MEKILEILILFFSFFFIAQAGKENVCPTSYCGSFSIDYPFKLQNSKPQNDCYYMNLTCNNTLGNLGQPIVNLPYSGNFNVRYIGYYDPYIVLYDPENCLMRRLMNLNLSSSPFKAIAYENYTFYMCPSDASPIGYYVFPIDCLSNNTNSTVATALAEPDTMLQYGCKVIGSWLLPVLEPHQFEFNGINDDLYLGWNSTSCKACQENDPPADTGGSEDNLWRKFAESPYFITSFVALATFCVICILQIIRFIAGRYEINSNIPTADVQPESATATTGPPRSTVEGMDESKINSCTELVVVSENRRNTGTESNTCSICLESYLPKDVVRSIAKCEHCFHAECIELWLRKNRTCPVCRTVLVDVEEL</sequence>
<dbReference type="Gene3D" id="3.30.40.10">
    <property type="entry name" value="Zinc/RING finger domain, C3HC4 (zinc finger)"/>
    <property type="match status" value="1"/>
</dbReference>
<gene>
    <name evidence="20" type="ORF">DH2020_006186</name>
</gene>
<evidence type="ECO:0000256" key="10">
    <source>
        <dbReference type="ARBA" id="ARBA00022786"/>
    </source>
</evidence>
<evidence type="ECO:0000256" key="15">
    <source>
        <dbReference type="PROSITE-ProRule" id="PRU00175"/>
    </source>
</evidence>
<evidence type="ECO:0000256" key="7">
    <source>
        <dbReference type="ARBA" id="ARBA00022723"/>
    </source>
</evidence>
<comment type="subcellular location">
    <subcellularLocation>
        <location evidence="2">Membrane</location>
        <topology evidence="2">Single-pass membrane protein</topology>
    </subcellularLocation>
</comment>
<evidence type="ECO:0000256" key="2">
    <source>
        <dbReference type="ARBA" id="ARBA00004167"/>
    </source>
</evidence>
<keyword evidence="12 17" id="KW-1133">Transmembrane helix</keyword>
<keyword evidence="10" id="KW-0833">Ubl conjugation pathway</keyword>
<proteinExistence type="inferred from homology"/>
<evidence type="ECO:0000256" key="8">
    <source>
        <dbReference type="ARBA" id="ARBA00022729"/>
    </source>
</evidence>
<reference evidence="20 21" key="1">
    <citation type="journal article" date="2021" name="Comput. Struct. Biotechnol. J.">
        <title>De novo genome assembly of the potent medicinal plant Rehmannia glutinosa using nanopore technology.</title>
        <authorList>
            <person name="Ma L."/>
            <person name="Dong C."/>
            <person name="Song C."/>
            <person name="Wang X."/>
            <person name="Zheng X."/>
            <person name="Niu Y."/>
            <person name="Chen S."/>
            <person name="Feng W."/>
        </authorList>
    </citation>
    <scope>NUCLEOTIDE SEQUENCE [LARGE SCALE GENOMIC DNA]</scope>
    <source>
        <strain evidence="20">DH-2019</strain>
    </source>
</reference>
<evidence type="ECO:0000313" key="21">
    <source>
        <dbReference type="Proteomes" id="UP001318860"/>
    </source>
</evidence>
<dbReference type="Pfam" id="PF13947">
    <property type="entry name" value="GUB_WAK_bind"/>
    <property type="match status" value="1"/>
</dbReference>
<dbReference type="PANTHER" id="PTHR46279:SF2">
    <property type="entry name" value="RING-H2 FINGER PROTEIN ATL21A-RELATED"/>
    <property type="match status" value="1"/>
</dbReference>
<evidence type="ECO:0000259" key="19">
    <source>
        <dbReference type="PROSITE" id="PS50089"/>
    </source>
</evidence>
<keyword evidence="5" id="KW-0808">Transferase</keyword>
<evidence type="ECO:0000256" key="4">
    <source>
        <dbReference type="ARBA" id="ARBA00012483"/>
    </source>
</evidence>
<feature type="compositionally biased region" description="Polar residues" evidence="16">
    <location>
        <begin position="269"/>
        <end position="278"/>
    </location>
</feature>
<feature type="region of interest" description="Disordered" evidence="16">
    <location>
        <begin position="266"/>
        <end position="285"/>
    </location>
</feature>
<keyword evidence="6 17" id="KW-0812">Transmembrane</keyword>
<feature type="chain" id="PRO_5046811730" description="RING-type E3 ubiquitin transferase" evidence="18">
    <location>
        <begin position="21"/>
        <end position="364"/>
    </location>
</feature>
<keyword evidence="11" id="KW-0862">Zinc</keyword>
<dbReference type="InterPro" id="IPR013083">
    <property type="entry name" value="Znf_RING/FYVE/PHD"/>
</dbReference>
<organism evidence="20 21">
    <name type="scientific">Rehmannia glutinosa</name>
    <name type="common">Chinese foxglove</name>
    <dbReference type="NCBI Taxonomy" id="99300"/>
    <lineage>
        <taxon>Eukaryota</taxon>
        <taxon>Viridiplantae</taxon>
        <taxon>Streptophyta</taxon>
        <taxon>Embryophyta</taxon>
        <taxon>Tracheophyta</taxon>
        <taxon>Spermatophyta</taxon>
        <taxon>Magnoliopsida</taxon>
        <taxon>eudicotyledons</taxon>
        <taxon>Gunneridae</taxon>
        <taxon>Pentapetalae</taxon>
        <taxon>asterids</taxon>
        <taxon>lamiids</taxon>
        <taxon>Lamiales</taxon>
        <taxon>Orobanchaceae</taxon>
        <taxon>Rehmannieae</taxon>
        <taxon>Rehmannia</taxon>
    </lineage>
</organism>
<keyword evidence="7" id="KW-0479">Metal-binding</keyword>
<evidence type="ECO:0000256" key="6">
    <source>
        <dbReference type="ARBA" id="ARBA00022692"/>
    </source>
</evidence>
<dbReference type="InterPro" id="IPR025287">
    <property type="entry name" value="WAK_GUB"/>
</dbReference>
<dbReference type="InterPro" id="IPR001841">
    <property type="entry name" value="Znf_RING"/>
</dbReference>
<evidence type="ECO:0000256" key="17">
    <source>
        <dbReference type="SAM" id="Phobius"/>
    </source>
</evidence>
<evidence type="ECO:0000256" key="9">
    <source>
        <dbReference type="ARBA" id="ARBA00022771"/>
    </source>
</evidence>
<dbReference type="Pfam" id="PF13639">
    <property type="entry name" value="zf-RING_2"/>
    <property type="match status" value="1"/>
</dbReference>
<evidence type="ECO:0000256" key="11">
    <source>
        <dbReference type="ARBA" id="ARBA00022833"/>
    </source>
</evidence>
<dbReference type="PROSITE" id="PS50089">
    <property type="entry name" value="ZF_RING_2"/>
    <property type="match status" value="1"/>
</dbReference>
<evidence type="ECO:0000256" key="12">
    <source>
        <dbReference type="ARBA" id="ARBA00022989"/>
    </source>
</evidence>
<comment type="catalytic activity">
    <reaction evidence="1">
        <text>S-ubiquitinyl-[E2 ubiquitin-conjugating enzyme]-L-cysteine + [acceptor protein]-L-lysine = [E2 ubiquitin-conjugating enzyme]-L-cysteine + N(6)-ubiquitinyl-[acceptor protein]-L-lysine.</text>
        <dbReference type="EC" id="2.3.2.27"/>
    </reaction>
</comment>
<dbReference type="EMBL" id="JABTTQ020000004">
    <property type="protein sequence ID" value="KAK6158872.1"/>
    <property type="molecule type" value="Genomic_DNA"/>
</dbReference>
<dbReference type="SUPFAM" id="SSF57850">
    <property type="entry name" value="RING/U-box"/>
    <property type="match status" value="1"/>
</dbReference>
<feature type="transmembrane region" description="Helical" evidence="17">
    <location>
        <begin position="228"/>
        <end position="252"/>
    </location>
</feature>
<evidence type="ECO:0000256" key="18">
    <source>
        <dbReference type="SAM" id="SignalP"/>
    </source>
</evidence>
<dbReference type="EC" id="2.3.2.27" evidence="4"/>
<accession>A0ABR0XI94</accession>
<comment type="similarity">
    <text evidence="14">Belongs to the RING-type zinc finger family. ATL subfamily.</text>
</comment>
<name>A0ABR0XI94_REHGL</name>
<keyword evidence="9 15" id="KW-0863">Zinc-finger</keyword>
<keyword evidence="21" id="KW-1185">Reference proteome</keyword>
<evidence type="ECO:0000256" key="1">
    <source>
        <dbReference type="ARBA" id="ARBA00000900"/>
    </source>
</evidence>
<comment type="pathway">
    <text evidence="3">Protein modification; protein ubiquitination.</text>
</comment>
<dbReference type="Proteomes" id="UP001318860">
    <property type="component" value="Unassembled WGS sequence"/>
</dbReference>
<feature type="signal peptide" evidence="18">
    <location>
        <begin position="1"/>
        <end position="20"/>
    </location>
</feature>
<dbReference type="InterPro" id="IPR046948">
    <property type="entry name" value="ATL20-22-like"/>
</dbReference>
<protein>
    <recommendedName>
        <fullName evidence="4">RING-type E3 ubiquitin transferase</fullName>
        <ecNumber evidence="4">2.3.2.27</ecNumber>
    </recommendedName>
</protein>
<dbReference type="PANTHER" id="PTHR46279">
    <property type="entry name" value="RING/U-BOX SUPERFAMILY PROTEIN"/>
    <property type="match status" value="1"/>
</dbReference>
<keyword evidence="8 18" id="KW-0732">Signal</keyword>
<evidence type="ECO:0000256" key="13">
    <source>
        <dbReference type="ARBA" id="ARBA00023136"/>
    </source>
</evidence>
<evidence type="ECO:0000256" key="16">
    <source>
        <dbReference type="SAM" id="MobiDB-lite"/>
    </source>
</evidence>
<feature type="domain" description="RING-type" evidence="19">
    <location>
        <begin position="313"/>
        <end position="355"/>
    </location>
</feature>
<evidence type="ECO:0000313" key="20">
    <source>
        <dbReference type="EMBL" id="KAK6158872.1"/>
    </source>
</evidence>
<keyword evidence="13 17" id="KW-0472">Membrane</keyword>
<evidence type="ECO:0000256" key="3">
    <source>
        <dbReference type="ARBA" id="ARBA00004906"/>
    </source>
</evidence>
<comment type="caution">
    <text evidence="20">The sequence shown here is derived from an EMBL/GenBank/DDBJ whole genome shotgun (WGS) entry which is preliminary data.</text>
</comment>
<evidence type="ECO:0000256" key="5">
    <source>
        <dbReference type="ARBA" id="ARBA00022679"/>
    </source>
</evidence>
<evidence type="ECO:0000256" key="14">
    <source>
        <dbReference type="ARBA" id="ARBA00024209"/>
    </source>
</evidence>